<dbReference type="SUPFAM" id="SSF51161">
    <property type="entry name" value="Trimeric LpxA-like enzymes"/>
    <property type="match status" value="1"/>
</dbReference>
<organism evidence="1 2">
    <name type="scientific">Methylobacterium brachiatum</name>
    <dbReference type="NCBI Taxonomy" id="269660"/>
    <lineage>
        <taxon>Bacteria</taxon>
        <taxon>Pseudomonadati</taxon>
        <taxon>Pseudomonadota</taxon>
        <taxon>Alphaproteobacteria</taxon>
        <taxon>Hyphomicrobiales</taxon>
        <taxon>Methylobacteriaceae</taxon>
        <taxon>Methylobacterium</taxon>
    </lineage>
</organism>
<evidence type="ECO:0000313" key="2">
    <source>
        <dbReference type="Proteomes" id="UP001432995"/>
    </source>
</evidence>
<keyword evidence="2" id="KW-1185">Reference proteome</keyword>
<dbReference type="Proteomes" id="UP001432995">
    <property type="component" value="Unassembled WGS sequence"/>
</dbReference>
<protein>
    <submittedName>
        <fullName evidence="1">Serine acetyltransferase</fullName>
    </submittedName>
</protein>
<dbReference type="InterPro" id="IPR011004">
    <property type="entry name" value="Trimer_LpxA-like_sf"/>
</dbReference>
<accession>A0ABV1QYT6</accession>
<dbReference type="Gene3D" id="2.160.10.10">
    <property type="entry name" value="Hexapeptide repeat proteins"/>
    <property type="match status" value="1"/>
</dbReference>
<evidence type="ECO:0000313" key="1">
    <source>
        <dbReference type="EMBL" id="MER2287683.1"/>
    </source>
</evidence>
<name>A0ABV1QYT6_9HYPH</name>
<dbReference type="PANTHER" id="PTHR42811">
    <property type="entry name" value="SERINE ACETYLTRANSFERASE"/>
    <property type="match status" value="1"/>
</dbReference>
<proteinExistence type="predicted"/>
<reference evidence="1" key="1">
    <citation type="submission" date="2024-06" db="EMBL/GenBank/DDBJ databases">
        <authorList>
            <person name="Campbell A.G."/>
        </authorList>
    </citation>
    <scope>NUCLEOTIDE SEQUENCE</scope>
    <source>
        <strain evidence="1">EM17</strain>
    </source>
</reference>
<dbReference type="RefSeq" id="WP_007566301.1">
    <property type="nucleotide sequence ID" value="NZ_JBELQD010000003.1"/>
</dbReference>
<gene>
    <name evidence="1" type="ORF">ABS770_05380</name>
</gene>
<comment type="caution">
    <text evidence="1">The sequence shown here is derived from an EMBL/GenBank/DDBJ whole genome shotgun (WGS) entry which is preliminary data.</text>
</comment>
<sequence length="208" mass="21326">MTGAASTTEAGGPPAATGLAELRRLLAADFARVLRQTTGGKPTSRLRRLMHLTLPAMQVAICHRTAHLLYGRGWRRSAALVSDLSLRLTGASLHPGSSIGPGLFVPHPARVVFCARAGTDLILLPGTLVGPRDWVFPGQPFPADAPRLGDGVVVGAHAAIQGAVTVGAGATIGIGVCTLRDVPAGTVTMLAQRQIRSLQAGPEGADAA</sequence>
<dbReference type="EMBL" id="JBELQD010000003">
    <property type="protein sequence ID" value="MER2287683.1"/>
    <property type="molecule type" value="Genomic_DNA"/>
</dbReference>